<comment type="subcellular location">
    <subcellularLocation>
        <location evidence="5 6">Cell membrane</location>
        <topology evidence="5 6">Multi-pass membrane protein</topology>
    </subcellularLocation>
    <subcellularLocation>
        <location evidence="1">Membrane</location>
        <topology evidence="1">Multi-pass membrane protein</topology>
    </subcellularLocation>
</comment>
<feature type="transmembrane region" description="Helical" evidence="5">
    <location>
        <begin position="315"/>
        <end position="335"/>
    </location>
</feature>
<keyword evidence="4 5" id="KW-0472">Membrane</keyword>
<feature type="compositionally biased region" description="Low complexity" evidence="7">
    <location>
        <begin position="459"/>
        <end position="472"/>
    </location>
</feature>
<dbReference type="AlphaFoldDB" id="A0A8J3NFS9"/>
<feature type="transmembrane region" description="Helical" evidence="5">
    <location>
        <begin position="171"/>
        <end position="191"/>
    </location>
</feature>
<dbReference type="EC" id="7.1.1.-" evidence="5"/>
<dbReference type="NCBIfam" id="NF004743">
    <property type="entry name" value="PRK06076.1-4"/>
    <property type="match status" value="1"/>
</dbReference>
<comment type="caution">
    <text evidence="8">The sequence shown here is derived from an EMBL/GenBank/DDBJ whole genome shotgun (WGS) entry which is preliminary data.</text>
</comment>
<evidence type="ECO:0000256" key="3">
    <source>
        <dbReference type="ARBA" id="ARBA00022989"/>
    </source>
</evidence>
<reference evidence="8" key="1">
    <citation type="submission" date="2021-01" db="EMBL/GenBank/DDBJ databases">
        <title>Whole genome shotgun sequence of Actinocatenispora rupis NBRC 107355.</title>
        <authorList>
            <person name="Komaki H."/>
            <person name="Tamura T."/>
        </authorList>
    </citation>
    <scope>NUCLEOTIDE SEQUENCE</scope>
    <source>
        <strain evidence="8">NBRC 107355</strain>
    </source>
</reference>
<dbReference type="GO" id="GO:0009060">
    <property type="term" value="P:aerobic respiration"/>
    <property type="evidence" value="ECO:0007669"/>
    <property type="project" value="TreeGrafter"/>
</dbReference>
<feature type="transmembrane region" description="Helical" evidence="5">
    <location>
        <begin position="347"/>
        <end position="366"/>
    </location>
</feature>
<evidence type="ECO:0000256" key="6">
    <source>
        <dbReference type="RuleBase" id="RU000471"/>
    </source>
</evidence>
<keyword evidence="5 6" id="KW-0520">NAD</keyword>
<sequence length="472" mass="50682">MNTSGLAGLAAGGQPAGFGHDVWWIVLIKVVAAFVLLLLLTLFAVVFERKVIGAFQVRPGPNRKARGFGWLQSLADGLKLAFKEEIIPTLADKPVYFIAPVISGAVAFLSFAVIPLGPEVSIFGHHTMLQVSDVPVAVLVILAASSMAVYGTVLAGWASGTSWPLLGGMRAAAQMISYEVAMGLSMVAVFMTAHSMSTSEIVAAQAHGASLELGVFTTHIPSWYFIPLLPSFVIYFISALGEGNRTPFDLPEGESELTGGYLTEYSSFKFAMFYLAEYIAMVTISALCVTLFFGGWRAPWPISLWSGANSGWVPIIWFLAKTIIFMGVLVWIRATLPRVRYDQLMKLGWKVLMPVNLVWILILAGLRVAARNNDQTKYLVLAGIVVTVLLLVLVWPEKQKDDRTQLKREIDTGVGGYPVPPLDLVVPPNPRLKRLEAERAEEPVGAGSKGSAGSGAAAGGPSETAASGGSEE</sequence>
<keyword evidence="9" id="KW-1185">Reference proteome</keyword>
<organism evidence="8 9">
    <name type="scientific">Actinocatenispora rupis</name>
    <dbReference type="NCBI Taxonomy" id="519421"/>
    <lineage>
        <taxon>Bacteria</taxon>
        <taxon>Bacillati</taxon>
        <taxon>Actinomycetota</taxon>
        <taxon>Actinomycetes</taxon>
        <taxon>Micromonosporales</taxon>
        <taxon>Micromonosporaceae</taxon>
        <taxon>Actinocatenispora</taxon>
    </lineage>
</organism>
<dbReference type="NCBIfam" id="NF004741">
    <property type="entry name" value="PRK06076.1-2"/>
    <property type="match status" value="1"/>
</dbReference>
<evidence type="ECO:0000256" key="1">
    <source>
        <dbReference type="ARBA" id="ARBA00004141"/>
    </source>
</evidence>
<name>A0A8J3NFS9_9ACTN</name>
<keyword evidence="5" id="KW-1003">Cell membrane</keyword>
<dbReference type="PROSITE" id="PS00668">
    <property type="entry name" value="COMPLEX1_ND1_2"/>
    <property type="match status" value="1"/>
</dbReference>
<keyword evidence="3 5" id="KW-1133">Transmembrane helix</keyword>
<dbReference type="PANTHER" id="PTHR11432">
    <property type="entry name" value="NADH DEHYDROGENASE SUBUNIT 1"/>
    <property type="match status" value="1"/>
</dbReference>
<evidence type="ECO:0000313" key="9">
    <source>
        <dbReference type="Proteomes" id="UP000612808"/>
    </source>
</evidence>
<feature type="transmembrane region" description="Helical" evidence="5">
    <location>
        <begin position="223"/>
        <end position="241"/>
    </location>
</feature>
<keyword evidence="5" id="KW-0830">Ubiquinone</keyword>
<dbReference type="InterPro" id="IPR001694">
    <property type="entry name" value="NADH_UbQ_OxRdtase_su1/FPO"/>
</dbReference>
<dbReference type="HAMAP" id="MF_01350">
    <property type="entry name" value="NDH1_NuoH"/>
    <property type="match status" value="1"/>
</dbReference>
<comment type="catalytic activity">
    <reaction evidence="5">
        <text>a quinone + NADH + 5 H(+)(in) = a quinol + NAD(+) + 4 H(+)(out)</text>
        <dbReference type="Rhea" id="RHEA:57888"/>
        <dbReference type="ChEBI" id="CHEBI:15378"/>
        <dbReference type="ChEBI" id="CHEBI:24646"/>
        <dbReference type="ChEBI" id="CHEBI:57540"/>
        <dbReference type="ChEBI" id="CHEBI:57945"/>
        <dbReference type="ChEBI" id="CHEBI:132124"/>
    </reaction>
</comment>
<dbReference type="GO" id="GO:0005886">
    <property type="term" value="C:plasma membrane"/>
    <property type="evidence" value="ECO:0007669"/>
    <property type="project" value="UniProtKB-SubCell"/>
</dbReference>
<keyword evidence="2 5" id="KW-0812">Transmembrane</keyword>
<dbReference type="Pfam" id="PF00146">
    <property type="entry name" value="NADHdh"/>
    <property type="match status" value="1"/>
</dbReference>
<evidence type="ECO:0000313" key="8">
    <source>
        <dbReference type="EMBL" id="GID15652.1"/>
    </source>
</evidence>
<keyword evidence="5" id="KW-1278">Translocase</keyword>
<evidence type="ECO:0000256" key="2">
    <source>
        <dbReference type="ARBA" id="ARBA00022692"/>
    </source>
</evidence>
<protein>
    <recommendedName>
        <fullName evidence="5">NADH-quinone oxidoreductase subunit H</fullName>
        <ecNumber evidence="5">7.1.1.-</ecNumber>
    </recommendedName>
    <alternativeName>
        <fullName evidence="5">NADH dehydrogenase I subunit H</fullName>
    </alternativeName>
    <alternativeName>
        <fullName evidence="5">NDH-1 subunit H</fullName>
    </alternativeName>
</protein>
<feature type="transmembrane region" description="Helical" evidence="5">
    <location>
        <begin position="136"/>
        <end position="159"/>
    </location>
</feature>
<evidence type="ECO:0000256" key="4">
    <source>
        <dbReference type="ARBA" id="ARBA00023136"/>
    </source>
</evidence>
<comment type="subunit">
    <text evidence="5">NDH-1 is composed of 14 different subunits. Subunits NuoA, H, J, K, L, M, N constitute the membrane sector of the complex.</text>
</comment>
<dbReference type="PANTHER" id="PTHR11432:SF3">
    <property type="entry name" value="NADH-UBIQUINONE OXIDOREDUCTASE CHAIN 1"/>
    <property type="match status" value="1"/>
</dbReference>
<proteinExistence type="inferred from homology"/>
<keyword evidence="5" id="KW-0874">Quinone</keyword>
<comment type="function">
    <text evidence="5">NDH-1 shuttles electrons from NADH, via FMN and iron-sulfur (Fe-S) centers, to quinones in the respiratory chain. The immediate electron acceptor for the enzyme in this species is believed to be ubiquinone. Couples the redox reaction to proton translocation (for every two electrons transferred, four hydrogen ions are translocated across the cytoplasmic membrane), and thus conserves the redox energy in a proton gradient. This subunit may bind ubiquinone.</text>
</comment>
<dbReference type="RefSeq" id="WP_239077083.1">
    <property type="nucleotide sequence ID" value="NZ_BAAAZM010000001.1"/>
</dbReference>
<feature type="transmembrane region" description="Helical" evidence="5">
    <location>
        <begin position="22"/>
        <end position="47"/>
    </location>
</feature>
<feature type="region of interest" description="Disordered" evidence="7">
    <location>
        <begin position="435"/>
        <end position="472"/>
    </location>
</feature>
<dbReference type="EMBL" id="BOMB01000046">
    <property type="protein sequence ID" value="GID15652.1"/>
    <property type="molecule type" value="Genomic_DNA"/>
</dbReference>
<dbReference type="GO" id="GO:0048038">
    <property type="term" value="F:quinone binding"/>
    <property type="evidence" value="ECO:0007669"/>
    <property type="project" value="UniProtKB-KW"/>
</dbReference>
<feature type="transmembrane region" description="Helical" evidence="5">
    <location>
        <begin position="275"/>
        <end position="295"/>
    </location>
</feature>
<dbReference type="GO" id="GO:0003954">
    <property type="term" value="F:NADH dehydrogenase activity"/>
    <property type="evidence" value="ECO:0007669"/>
    <property type="project" value="TreeGrafter"/>
</dbReference>
<dbReference type="InterPro" id="IPR018086">
    <property type="entry name" value="NADH_UbQ_OxRdtase_su1_CS"/>
</dbReference>
<comment type="similarity">
    <text evidence="5 6">Belongs to the complex I subunit 1 family.</text>
</comment>
<feature type="compositionally biased region" description="Gly residues" evidence="7">
    <location>
        <begin position="447"/>
        <end position="458"/>
    </location>
</feature>
<dbReference type="Proteomes" id="UP000612808">
    <property type="component" value="Unassembled WGS sequence"/>
</dbReference>
<feature type="transmembrane region" description="Helical" evidence="5">
    <location>
        <begin position="378"/>
        <end position="395"/>
    </location>
</feature>
<evidence type="ECO:0000256" key="7">
    <source>
        <dbReference type="SAM" id="MobiDB-lite"/>
    </source>
</evidence>
<dbReference type="GO" id="GO:0016655">
    <property type="term" value="F:oxidoreductase activity, acting on NAD(P)H, quinone or similar compound as acceptor"/>
    <property type="evidence" value="ECO:0007669"/>
    <property type="project" value="UniProtKB-UniRule"/>
</dbReference>
<gene>
    <name evidence="8" type="primary">nuoH_1</name>
    <name evidence="5" type="synonym">nuoH</name>
    <name evidence="8" type="ORF">Aru02nite_65410</name>
</gene>
<feature type="transmembrane region" description="Helical" evidence="5">
    <location>
        <begin position="95"/>
        <end position="116"/>
    </location>
</feature>
<evidence type="ECO:0000256" key="5">
    <source>
        <dbReference type="HAMAP-Rule" id="MF_01350"/>
    </source>
</evidence>
<accession>A0A8J3NFS9</accession>